<gene>
    <name evidence="10" type="ORF">A3J00_01450</name>
</gene>
<dbReference type="InterPro" id="IPR038763">
    <property type="entry name" value="DHH_sf"/>
</dbReference>
<dbReference type="GO" id="GO:0006281">
    <property type="term" value="P:DNA repair"/>
    <property type="evidence" value="ECO:0007669"/>
    <property type="project" value="InterPro"/>
</dbReference>
<dbReference type="GO" id="GO:0008409">
    <property type="term" value="F:5'-3' exonuclease activity"/>
    <property type="evidence" value="ECO:0007669"/>
    <property type="project" value="InterPro"/>
</dbReference>
<feature type="domain" description="RecJ OB" evidence="9">
    <location>
        <begin position="456"/>
        <end position="561"/>
    </location>
</feature>
<dbReference type="InterPro" id="IPR041122">
    <property type="entry name" value="RecJ_OB"/>
</dbReference>
<feature type="coiled-coil region" evidence="6">
    <location>
        <begin position="304"/>
        <end position="331"/>
    </location>
</feature>
<dbReference type="Gene3D" id="3.90.1640.30">
    <property type="match status" value="1"/>
</dbReference>
<protein>
    <recommendedName>
        <fullName evidence="2">Single-stranded-DNA-specific exonuclease RecJ</fullName>
    </recommendedName>
</protein>
<proteinExistence type="inferred from homology"/>
<feature type="domain" description="DHHA1" evidence="8">
    <location>
        <begin position="352"/>
        <end position="441"/>
    </location>
</feature>
<dbReference type="GO" id="GO:0006310">
    <property type="term" value="P:DNA recombination"/>
    <property type="evidence" value="ECO:0007669"/>
    <property type="project" value="InterPro"/>
</dbReference>
<dbReference type="InterPro" id="IPR051673">
    <property type="entry name" value="SSDNA_exonuclease_RecJ"/>
</dbReference>
<evidence type="ECO:0000256" key="4">
    <source>
        <dbReference type="ARBA" id="ARBA00022801"/>
    </source>
</evidence>
<dbReference type="Pfam" id="PF17768">
    <property type="entry name" value="RecJ_OB"/>
    <property type="match status" value="1"/>
</dbReference>
<dbReference type="STRING" id="1801725.A3J00_01450"/>
<feature type="domain" description="DDH" evidence="7">
    <location>
        <begin position="77"/>
        <end position="230"/>
    </location>
</feature>
<evidence type="ECO:0000259" key="8">
    <source>
        <dbReference type="Pfam" id="PF02272"/>
    </source>
</evidence>
<evidence type="ECO:0000259" key="9">
    <source>
        <dbReference type="Pfam" id="PF17768"/>
    </source>
</evidence>
<evidence type="ECO:0000256" key="6">
    <source>
        <dbReference type="SAM" id="Coils"/>
    </source>
</evidence>
<dbReference type="InterPro" id="IPR001667">
    <property type="entry name" value="DDH_dom"/>
</dbReference>
<keyword evidence="5 10" id="KW-0269">Exonuclease</keyword>
<dbReference type="PANTHER" id="PTHR30255:SF2">
    <property type="entry name" value="SINGLE-STRANDED-DNA-SPECIFIC EXONUCLEASE RECJ"/>
    <property type="match status" value="1"/>
</dbReference>
<evidence type="ECO:0000256" key="1">
    <source>
        <dbReference type="ARBA" id="ARBA00005915"/>
    </source>
</evidence>
<dbReference type="EMBL" id="MHMR01000007">
    <property type="protein sequence ID" value="OGZ31195.1"/>
    <property type="molecule type" value="Genomic_DNA"/>
</dbReference>
<dbReference type="AlphaFoldDB" id="A0A1G2EZI8"/>
<dbReference type="Gene3D" id="2.40.50.460">
    <property type="match status" value="1"/>
</dbReference>
<sequence length="565" mass="62514">MQKKWKLADKYPGAWAKKFKEYDNLTLQLAYNRGLKTKEEIERFLNPDYGSLGDPLGIKGMDRAADRIIEAVEKKEKIIIYGDYDADGVCSSAILHDFFKNIGHENAEVYIPDLFKYGHGLNSQAVKDIFEKKANLVITIDNGISENEDIKTLEDGGVNVVVLDHHVVSEELPPATAVVDLWQTGEKYPFKDFCASGLAFKAVSAVLRKNRFGLAQDMEKWLLDLAAIGTVADMVLLTGENRTLVYWGLEVLKKTKRIGLKALSEKAGVALRHVNSDDIAFYLAPRINVAGKFDHATLAGNLVLTSSLEEADWLSRRLEELTAERKETTDRVVGEAKKIISEKGGEINVLGSADWPTGVLGASASRVVDIYSKTTILWGRGEASAIKGSARSNGDVNVRELLIRAGSEMYLDFGGHPMAAGFALKREYLDEFEEKIKTAFAKMPKEKISSDLILESRLDADDINPGTLKTISRFEPFGQGNTKPDFLLKNIVILGSRTFGNGGIHLEISFKNSKNEVINAVGFFSARSLPEIKSGDKIDLAASVDLSRYKGKEELRLKIADFKKL</sequence>
<dbReference type="InterPro" id="IPR003156">
    <property type="entry name" value="DHHA1_dom"/>
</dbReference>
<dbReference type="GO" id="GO:0003676">
    <property type="term" value="F:nucleic acid binding"/>
    <property type="evidence" value="ECO:0007669"/>
    <property type="project" value="InterPro"/>
</dbReference>
<name>A0A1G2EZI8_9BACT</name>
<accession>A0A1G2EZI8</accession>
<evidence type="ECO:0000313" key="10">
    <source>
        <dbReference type="EMBL" id="OGZ31195.1"/>
    </source>
</evidence>
<dbReference type="InterPro" id="IPR004610">
    <property type="entry name" value="RecJ"/>
</dbReference>
<dbReference type="Pfam" id="PF02272">
    <property type="entry name" value="DHHA1"/>
    <property type="match status" value="1"/>
</dbReference>
<evidence type="ECO:0000256" key="3">
    <source>
        <dbReference type="ARBA" id="ARBA00022722"/>
    </source>
</evidence>
<evidence type="ECO:0000313" key="11">
    <source>
        <dbReference type="Proteomes" id="UP000178428"/>
    </source>
</evidence>
<keyword evidence="3" id="KW-0540">Nuclease</keyword>
<dbReference type="Proteomes" id="UP000178428">
    <property type="component" value="Unassembled WGS sequence"/>
</dbReference>
<evidence type="ECO:0000259" key="7">
    <source>
        <dbReference type="Pfam" id="PF01368"/>
    </source>
</evidence>
<evidence type="ECO:0000256" key="5">
    <source>
        <dbReference type="ARBA" id="ARBA00022839"/>
    </source>
</evidence>
<dbReference type="NCBIfam" id="TIGR00644">
    <property type="entry name" value="recJ"/>
    <property type="match status" value="1"/>
</dbReference>
<organism evidence="10 11">
    <name type="scientific">Candidatus Niyogibacteria bacterium RIFCSPLOWO2_02_FULL_45_13</name>
    <dbReference type="NCBI Taxonomy" id="1801725"/>
    <lineage>
        <taxon>Bacteria</taxon>
        <taxon>Candidatus Niyogiibacteriota</taxon>
    </lineage>
</organism>
<keyword evidence="4" id="KW-0378">Hydrolase</keyword>
<dbReference type="PANTHER" id="PTHR30255">
    <property type="entry name" value="SINGLE-STRANDED-DNA-SPECIFIC EXONUCLEASE RECJ"/>
    <property type="match status" value="1"/>
</dbReference>
<evidence type="ECO:0000256" key="2">
    <source>
        <dbReference type="ARBA" id="ARBA00019841"/>
    </source>
</evidence>
<comment type="caution">
    <text evidence="10">The sequence shown here is derived from an EMBL/GenBank/DDBJ whole genome shotgun (WGS) entry which is preliminary data.</text>
</comment>
<dbReference type="Pfam" id="PF01368">
    <property type="entry name" value="DHH"/>
    <property type="match status" value="1"/>
</dbReference>
<comment type="similarity">
    <text evidence="1">Belongs to the RecJ family.</text>
</comment>
<keyword evidence="6" id="KW-0175">Coiled coil</keyword>
<dbReference type="SUPFAM" id="SSF64182">
    <property type="entry name" value="DHH phosphoesterases"/>
    <property type="match status" value="1"/>
</dbReference>
<reference evidence="10 11" key="1">
    <citation type="journal article" date="2016" name="Nat. Commun.">
        <title>Thousands of microbial genomes shed light on interconnected biogeochemical processes in an aquifer system.</title>
        <authorList>
            <person name="Anantharaman K."/>
            <person name="Brown C.T."/>
            <person name="Hug L.A."/>
            <person name="Sharon I."/>
            <person name="Castelle C.J."/>
            <person name="Probst A.J."/>
            <person name="Thomas B.C."/>
            <person name="Singh A."/>
            <person name="Wilkins M.J."/>
            <person name="Karaoz U."/>
            <person name="Brodie E.L."/>
            <person name="Williams K.H."/>
            <person name="Hubbard S.S."/>
            <person name="Banfield J.F."/>
        </authorList>
    </citation>
    <scope>NUCLEOTIDE SEQUENCE [LARGE SCALE GENOMIC DNA]</scope>
</reference>